<dbReference type="Pfam" id="PF03425">
    <property type="entry name" value="CBM_11"/>
    <property type="match status" value="1"/>
</dbReference>
<dbReference type="PANTHER" id="PTHR31451:SF39">
    <property type="entry name" value="MANNAN ENDO-1,4-BETA-MANNOSIDASE 1"/>
    <property type="match status" value="1"/>
</dbReference>
<dbReference type="GO" id="GO:0005576">
    <property type="term" value="C:extracellular region"/>
    <property type="evidence" value="ECO:0007669"/>
    <property type="project" value="UniProtKB-SubCell"/>
</dbReference>
<proteinExistence type="predicted"/>
<sequence>MHPRQERAARGRAARPVNPPDRQATVARRALAVATAVGIAIAGTVVPAGAAAGTGPVTPTQESPSAVPTTSVGESRNTSFVERDGSRLVLDGETFRFSGTNIYWLGLDENVPPGVVDYPTSFRIRDALDTAANLGVSVVRSHMLASTGTELAILPAPEEGYDAEAFASIDYAIAYAGSKGIRLVLPLTDEWAYYHGGHRDFAAPHGYCTPIDMFTPCPQFYSDPAVVADFTDYVHHVMDHVNPYTGLALKDDPTILAWELGNELEGTTPDWIEHVATEISERAPQQLVAAGRRFSIDEDTLASPLVDIVDVHYYPPTVASVRADAARITDAGKVYIAGEYASTAATPELLEPLAAEPDVTGMMFWSLFGHDDASGLVPHDDGFTLHYPGTDERMRGNVAAVRAYSAALAGAGIPVEVEQPLVTRVGSTYGFHEVSWRGAAGAATYRLEGADVAAGQPAGRWSVVADGLTDTGEAYLDTATGGDAAYRVVPVGADGTDGPVSEPVVVAGGEDVLVDPLETQRPLADHAGLRVVPDGDVALLGRSDTGAGDGAAYAVWENVGLHRAELRVRAASAEQAGSLVLATSVDGETWTTAQAAVGPQVDGTFRVGVEAPEATRFLRVTWPDGASARLERVTLRSAQDLPVVDDALADLSRASADGPVGLDAGSPELFGGDTSRAKREAPGAASLTWEAADLTRLEATGWYWPDADPAHVAFEARVDGAWQAVQVEVSGAPGTVGGAWGRFAYAAPLPPGADAVRVVWPADAAPEWAQQLGDVRLYGAGGVLAAPGAFAALAPEDGASGLRGTPTLRWEPAAQAAAYRLTLAPASDPGTPIVSAEVRGVSLAPDVELDPATSYTWHVEAVNGAGTTGMTGGARSFRTEALPDEPLVVEDYEGFADDTALTSAHRANAGGDAVTTTLVAGPDGGQAMHVASTLASSGYAGVTRTFDEPQSWWGYEGLDLWLDRSGLGAGQNVTVQVVAGGQYWETVLPGTGPQPAGTVHVAFDDLELPPWAGGGGRADLSTVTELSFYLGGSGPAVLVVDDVRTAVAAAGAPEVAAEASARCMAGKAYVAVRATNEGDDPVSVTLATSYGTKAFAAVAPGKSAYQSFAVRQTSVAAGTAVVTVGSGAGAVDIDAGYAALDCG</sequence>
<dbReference type="GO" id="GO:0030245">
    <property type="term" value="P:cellulose catabolic process"/>
    <property type="evidence" value="ECO:0007669"/>
    <property type="project" value="InterPro"/>
</dbReference>
<keyword evidence="5" id="KW-0732">Signal</keyword>
<keyword evidence="4" id="KW-0964">Secreted</keyword>
<dbReference type="SUPFAM" id="SSF49785">
    <property type="entry name" value="Galactose-binding domain-like"/>
    <property type="match status" value="1"/>
</dbReference>
<dbReference type="Pfam" id="PF26410">
    <property type="entry name" value="GH5_mannosidase"/>
    <property type="match status" value="1"/>
</dbReference>
<name>A0A927J1E9_9MICO</name>
<dbReference type="EMBL" id="JACYHB010000012">
    <property type="protein sequence ID" value="MBD8080123.1"/>
    <property type="molecule type" value="Genomic_DNA"/>
</dbReference>
<dbReference type="SUPFAM" id="SSF51445">
    <property type="entry name" value="(Trans)glycosidases"/>
    <property type="match status" value="1"/>
</dbReference>
<evidence type="ECO:0000259" key="9">
    <source>
        <dbReference type="Pfam" id="PF03425"/>
    </source>
</evidence>
<comment type="subcellular location">
    <subcellularLocation>
        <location evidence="2">Secreted</location>
    </subcellularLocation>
</comment>
<keyword evidence="12" id="KW-1185">Reference proteome</keyword>
<evidence type="ECO:0000256" key="3">
    <source>
        <dbReference type="ARBA" id="ARBA00012706"/>
    </source>
</evidence>
<evidence type="ECO:0000259" key="10">
    <source>
        <dbReference type="Pfam" id="PF26410"/>
    </source>
</evidence>
<reference evidence="11" key="2">
    <citation type="submission" date="2020-09" db="EMBL/GenBank/DDBJ databases">
        <authorList>
            <person name="Yu Y."/>
        </authorList>
    </citation>
    <scope>NUCLEOTIDE SEQUENCE</scope>
    <source>
        <strain evidence="11">KCTC 49039</strain>
    </source>
</reference>
<dbReference type="GO" id="GO:0008810">
    <property type="term" value="F:cellulase activity"/>
    <property type="evidence" value="ECO:0007669"/>
    <property type="project" value="InterPro"/>
</dbReference>
<feature type="compositionally biased region" description="Polar residues" evidence="8">
    <location>
        <begin position="61"/>
        <end position="78"/>
    </location>
</feature>
<dbReference type="RefSeq" id="WP_191829700.1">
    <property type="nucleotide sequence ID" value="NZ_JACYHB010000012.1"/>
</dbReference>
<comment type="caution">
    <text evidence="11">The sequence shown here is derived from an EMBL/GenBank/DDBJ whole genome shotgun (WGS) entry which is preliminary data.</text>
</comment>
<accession>A0A927J1E9</accession>
<evidence type="ECO:0000313" key="12">
    <source>
        <dbReference type="Proteomes" id="UP000610846"/>
    </source>
</evidence>
<reference evidence="11" key="1">
    <citation type="journal article" date="2018" name="Curr. Microbiol.">
        <title>Cellulosimicrobium arenosum sp. nov., Isolated from Marine Sediment Sand.</title>
        <authorList>
            <person name="Oh M."/>
            <person name="Kim J.H."/>
            <person name="Yoon J.H."/>
            <person name="Schumann P."/>
            <person name="Kim W."/>
        </authorList>
    </citation>
    <scope>NUCLEOTIDE SEQUENCE</scope>
    <source>
        <strain evidence="11">KCTC 49039</strain>
    </source>
</reference>
<feature type="domain" description="CBM11" evidence="9">
    <location>
        <begin position="888"/>
        <end position="986"/>
    </location>
</feature>
<dbReference type="InterPro" id="IPR017853">
    <property type="entry name" value="GH"/>
</dbReference>
<dbReference type="AlphaFoldDB" id="A0A927J1E9"/>
<dbReference type="PANTHER" id="PTHR31451">
    <property type="match status" value="1"/>
</dbReference>
<dbReference type="Gene3D" id="2.60.40.10">
    <property type="entry name" value="Immunoglobulins"/>
    <property type="match status" value="1"/>
</dbReference>
<gene>
    <name evidence="11" type="ORF">IF651_13775</name>
</gene>
<dbReference type="Gene3D" id="3.20.20.80">
    <property type="entry name" value="Glycosidases"/>
    <property type="match status" value="1"/>
</dbReference>
<evidence type="ECO:0000256" key="6">
    <source>
        <dbReference type="ARBA" id="ARBA00022801"/>
    </source>
</evidence>
<evidence type="ECO:0000256" key="8">
    <source>
        <dbReference type="SAM" id="MobiDB-lite"/>
    </source>
</evidence>
<protein>
    <recommendedName>
        <fullName evidence="3">mannan endo-1,4-beta-mannosidase</fullName>
        <ecNumber evidence="3">3.2.1.78</ecNumber>
    </recommendedName>
</protein>
<evidence type="ECO:0000256" key="2">
    <source>
        <dbReference type="ARBA" id="ARBA00004613"/>
    </source>
</evidence>
<dbReference type="InterPro" id="IPR008979">
    <property type="entry name" value="Galactose-bd-like_sf"/>
</dbReference>
<comment type="catalytic activity">
    <reaction evidence="1">
        <text>Random hydrolysis of (1-&gt;4)-beta-D-mannosidic linkages in mannans, galactomannans and glucomannans.</text>
        <dbReference type="EC" id="3.2.1.78"/>
    </reaction>
</comment>
<dbReference type="Proteomes" id="UP000610846">
    <property type="component" value="Unassembled WGS sequence"/>
</dbReference>
<evidence type="ECO:0000313" key="11">
    <source>
        <dbReference type="EMBL" id="MBD8080123.1"/>
    </source>
</evidence>
<evidence type="ECO:0000256" key="7">
    <source>
        <dbReference type="ARBA" id="ARBA00023295"/>
    </source>
</evidence>
<dbReference type="InterPro" id="IPR045053">
    <property type="entry name" value="MAN-like"/>
</dbReference>
<dbReference type="EC" id="3.2.1.78" evidence="3"/>
<dbReference type="InterPro" id="IPR013783">
    <property type="entry name" value="Ig-like_fold"/>
</dbReference>
<keyword evidence="6" id="KW-0378">Hydrolase</keyword>
<organism evidence="11 12">
    <name type="scientific">Cellulosimicrobium arenosum</name>
    <dbReference type="NCBI Taxonomy" id="2708133"/>
    <lineage>
        <taxon>Bacteria</taxon>
        <taxon>Bacillati</taxon>
        <taxon>Actinomycetota</taxon>
        <taxon>Actinomycetes</taxon>
        <taxon>Micrococcales</taxon>
        <taxon>Promicromonosporaceae</taxon>
        <taxon>Cellulosimicrobium</taxon>
    </lineage>
</organism>
<feature type="domain" description="Glycoside hydrolase family 5" evidence="10">
    <location>
        <begin position="79"/>
        <end position="298"/>
    </location>
</feature>
<dbReference type="InterPro" id="IPR005087">
    <property type="entry name" value="CBM11"/>
</dbReference>
<evidence type="ECO:0000256" key="4">
    <source>
        <dbReference type="ARBA" id="ARBA00022525"/>
    </source>
</evidence>
<evidence type="ECO:0000256" key="5">
    <source>
        <dbReference type="ARBA" id="ARBA00022729"/>
    </source>
</evidence>
<keyword evidence="7" id="KW-0326">Glycosidase</keyword>
<feature type="region of interest" description="Disordered" evidence="8">
    <location>
        <begin position="1"/>
        <end position="23"/>
    </location>
</feature>
<dbReference type="GO" id="GO:0016985">
    <property type="term" value="F:mannan endo-1,4-beta-mannosidase activity"/>
    <property type="evidence" value="ECO:0007669"/>
    <property type="project" value="TreeGrafter"/>
</dbReference>
<dbReference type="InterPro" id="IPR001547">
    <property type="entry name" value="Glyco_hydro_5"/>
</dbReference>
<evidence type="ECO:0000256" key="1">
    <source>
        <dbReference type="ARBA" id="ARBA00001678"/>
    </source>
</evidence>
<feature type="region of interest" description="Disordered" evidence="8">
    <location>
        <begin position="54"/>
        <end position="78"/>
    </location>
</feature>